<dbReference type="Pfam" id="PF07690">
    <property type="entry name" value="MFS_1"/>
    <property type="match status" value="1"/>
</dbReference>
<feature type="transmembrane region" description="Helical" evidence="6">
    <location>
        <begin position="261"/>
        <end position="281"/>
    </location>
</feature>
<comment type="subcellular location">
    <subcellularLocation>
        <location evidence="1">Cell membrane</location>
        <topology evidence="1">Multi-pass membrane protein</topology>
    </subcellularLocation>
</comment>
<sequence>MTSRSESVFTTATLITGAFLVVAVEFVVVGLAADLSSSLAINTAQYSLVVSVFALGAAIGGPGLVYYLSRFPAKRVLAWSLAPYVGNIAFVFYPDFSTTLALRAIQGATLPVFMSFANVWMAQRYGTGHGTSLLYIGVVAGGALAPPIGASLAALVGWQSVMFGLGLFCLLVLTAVFKYLDEGAPGSSRLQRDQTLDGYLLGHLTLTVFTFAALFASYAHITQILRNAGVQRDVVDVLLLIFGVAGFAGNCLAAKVVSWPLGASCCATALVALCSLAFQTGYKPETAMAVTIAATWGGAHAASFVLSQARLMNAAPHFPAFSGSLNISAGNIGIALGAVLGGFSVSPAGTGMSTGAVSSMLAVLSVVLAGLLAVRKAAMAEAKRKTEQRCDI</sequence>
<organism evidence="7 8">
    <name type="scientific">Salipiger mucosus DSM 16094</name>
    <dbReference type="NCBI Taxonomy" id="1123237"/>
    <lineage>
        <taxon>Bacteria</taxon>
        <taxon>Pseudomonadati</taxon>
        <taxon>Pseudomonadota</taxon>
        <taxon>Alphaproteobacteria</taxon>
        <taxon>Rhodobacterales</taxon>
        <taxon>Roseobacteraceae</taxon>
        <taxon>Salipiger</taxon>
    </lineage>
</organism>
<evidence type="ECO:0000313" key="7">
    <source>
        <dbReference type="EMBL" id="EPX84013.1"/>
    </source>
</evidence>
<evidence type="ECO:0000256" key="5">
    <source>
        <dbReference type="ARBA" id="ARBA00023136"/>
    </source>
</evidence>
<dbReference type="HOGENOM" id="CLU_001265_61_0_5"/>
<feature type="transmembrane region" description="Helical" evidence="6">
    <location>
        <begin position="100"/>
        <end position="121"/>
    </location>
</feature>
<dbReference type="InterPro" id="IPR036259">
    <property type="entry name" value="MFS_trans_sf"/>
</dbReference>
<dbReference type="Proteomes" id="UP000015347">
    <property type="component" value="Unassembled WGS sequence"/>
</dbReference>
<evidence type="ECO:0000313" key="8">
    <source>
        <dbReference type="Proteomes" id="UP000015347"/>
    </source>
</evidence>
<dbReference type="PANTHER" id="PTHR43124">
    <property type="entry name" value="PURINE EFFLUX PUMP PBUE"/>
    <property type="match status" value="1"/>
</dbReference>
<feature type="transmembrane region" description="Helical" evidence="6">
    <location>
        <begin position="12"/>
        <end position="33"/>
    </location>
</feature>
<evidence type="ECO:0000256" key="6">
    <source>
        <dbReference type="SAM" id="Phobius"/>
    </source>
</evidence>
<dbReference type="PANTHER" id="PTHR43124:SF3">
    <property type="entry name" value="CHLORAMPHENICOL EFFLUX PUMP RV0191"/>
    <property type="match status" value="1"/>
</dbReference>
<gene>
    <name evidence="7" type="ORF">Salmuc_01788</name>
</gene>
<dbReference type="GO" id="GO:0005886">
    <property type="term" value="C:plasma membrane"/>
    <property type="evidence" value="ECO:0007669"/>
    <property type="project" value="UniProtKB-SubCell"/>
</dbReference>
<keyword evidence="3 6" id="KW-0812">Transmembrane</keyword>
<dbReference type="AlphaFoldDB" id="S9QWM9"/>
<keyword evidence="8" id="KW-1185">Reference proteome</keyword>
<feature type="transmembrane region" description="Helical" evidence="6">
    <location>
        <begin position="76"/>
        <end position="94"/>
    </location>
</feature>
<feature type="transmembrane region" description="Helical" evidence="6">
    <location>
        <begin position="318"/>
        <end position="343"/>
    </location>
</feature>
<feature type="transmembrane region" description="Helical" evidence="6">
    <location>
        <begin position="161"/>
        <end position="180"/>
    </location>
</feature>
<dbReference type="eggNOG" id="COG2814">
    <property type="taxonomic scope" value="Bacteria"/>
</dbReference>
<feature type="transmembrane region" description="Helical" evidence="6">
    <location>
        <begin position="45"/>
        <end position="69"/>
    </location>
</feature>
<feature type="transmembrane region" description="Helical" evidence="6">
    <location>
        <begin position="133"/>
        <end position="155"/>
    </location>
</feature>
<evidence type="ECO:0000256" key="2">
    <source>
        <dbReference type="ARBA" id="ARBA00022475"/>
    </source>
</evidence>
<reference evidence="8" key="1">
    <citation type="journal article" date="2014" name="Stand. Genomic Sci.">
        <title>Genome sequence of the exopolysaccharide-producing Salipiger mucosus type strain (DSM 16094(T)), a moderately halophilic member of the Roseobacter clade.</title>
        <authorList>
            <person name="Riedel T."/>
            <person name="Spring S."/>
            <person name="Fiebig A."/>
            <person name="Petersen J."/>
            <person name="Kyrpides N.C."/>
            <person name="Goker M."/>
            <person name="Klenk H.P."/>
        </authorList>
    </citation>
    <scope>NUCLEOTIDE SEQUENCE [LARGE SCALE GENOMIC DNA]</scope>
    <source>
        <strain evidence="8">DSM 16094</strain>
    </source>
</reference>
<accession>S9QWM9</accession>
<keyword evidence="5 6" id="KW-0472">Membrane</keyword>
<name>S9QWM9_9RHOB</name>
<evidence type="ECO:0000256" key="3">
    <source>
        <dbReference type="ARBA" id="ARBA00022692"/>
    </source>
</evidence>
<protein>
    <recommendedName>
        <fullName evidence="9">MFS transporter</fullName>
    </recommendedName>
</protein>
<proteinExistence type="predicted"/>
<dbReference type="Gene3D" id="1.20.1250.20">
    <property type="entry name" value="MFS general substrate transporter like domains"/>
    <property type="match status" value="1"/>
</dbReference>
<evidence type="ECO:0000256" key="4">
    <source>
        <dbReference type="ARBA" id="ARBA00022989"/>
    </source>
</evidence>
<keyword evidence="4 6" id="KW-1133">Transmembrane helix</keyword>
<dbReference type="RefSeq" id="WP_021120000.1">
    <property type="nucleotide sequence ID" value="NZ_KE557274.1"/>
</dbReference>
<dbReference type="EMBL" id="APVH01000013">
    <property type="protein sequence ID" value="EPX84013.1"/>
    <property type="molecule type" value="Genomic_DNA"/>
</dbReference>
<comment type="caution">
    <text evidence="7">The sequence shown here is derived from an EMBL/GenBank/DDBJ whole genome shotgun (WGS) entry which is preliminary data.</text>
</comment>
<dbReference type="InterPro" id="IPR011701">
    <property type="entry name" value="MFS"/>
</dbReference>
<feature type="transmembrane region" description="Helical" evidence="6">
    <location>
        <begin position="287"/>
        <end position="306"/>
    </location>
</feature>
<dbReference type="STRING" id="1123237.Salmuc_01788"/>
<dbReference type="GO" id="GO:0022857">
    <property type="term" value="F:transmembrane transporter activity"/>
    <property type="evidence" value="ECO:0007669"/>
    <property type="project" value="InterPro"/>
</dbReference>
<dbReference type="OrthoDB" id="9810111at2"/>
<feature type="transmembrane region" description="Helical" evidence="6">
    <location>
        <begin position="200"/>
        <end position="222"/>
    </location>
</feature>
<keyword evidence="2" id="KW-1003">Cell membrane</keyword>
<dbReference type="InterPro" id="IPR050189">
    <property type="entry name" value="MFS_Efflux_Transporters"/>
</dbReference>
<evidence type="ECO:0008006" key="9">
    <source>
        <dbReference type="Google" id="ProtNLM"/>
    </source>
</evidence>
<feature type="transmembrane region" description="Helical" evidence="6">
    <location>
        <begin position="234"/>
        <end position="254"/>
    </location>
</feature>
<dbReference type="SUPFAM" id="SSF103473">
    <property type="entry name" value="MFS general substrate transporter"/>
    <property type="match status" value="1"/>
</dbReference>
<feature type="transmembrane region" description="Helical" evidence="6">
    <location>
        <begin position="355"/>
        <end position="374"/>
    </location>
</feature>
<evidence type="ECO:0000256" key="1">
    <source>
        <dbReference type="ARBA" id="ARBA00004651"/>
    </source>
</evidence>